<dbReference type="AlphaFoldDB" id="A0A3Q9BS76"/>
<accession>A0A3Q9BS76</accession>
<evidence type="ECO:0000313" key="2">
    <source>
        <dbReference type="Proteomes" id="UP000275663"/>
    </source>
</evidence>
<evidence type="ECO:0000313" key="1">
    <source>
        <dbReference type="EMBL" id="AZP13319.1"/>
    </source>
</evidence>
<dbReference type="RefSeq" id="WP_126128692.1">
    <property type="nucleotide sequence ID" value="NZ_CP034464.1"/>
</dbReference>
<dbReference type="Proteomes" id="UP000275663">
    <property type="component" value="Chromosome"/>
</dbReference>
<protein>
    <submittedName>
        <fullName evidence="1">Uncharacterized protein</fullName>
    </submittedName>
</protein>
<proteinExistence type="predicted"/>
<dbReference type="KEGG" id="upv:EJN92_15750"/>
<sequence>MHYGAMTCVRLRYANRTYRAAFDVAFELAFDFAFESNSHVALPIVRGGKWIRSEACLSAASLLHFPFYDLHNWVSRRDSDFELTP</sequence>
<name>A0A3Q9BS76_9BURK</name>
<gene>
    <name evidence="1" type="ORF">EJN92_15750</name>
</gene>
<reference evidence="1 2" key="1">
    <citation type="journal article" date="2011" name="Int. J. Syst. Evol. Microbiol.">
        <title>Description of Undibacterium oligocarboniphilum sp. nov., isolated from purified water, and Undibacterium pigrum strain CCUG 49012 as the type strain of Undibacterium parvum sp. nov., and emended descriptions of the genus Undibacterium and the species Undibacterium pigrum.</title>
        <authorList>
            <person name="Eder W."/>
            <person name="Wanner G."/>
            <person name="Ludwig W."/>
            <person name="Busse H.J."/>
            <person name="Ziemke-Kageler F."/>
            <person name="Lang E."/>
        </authorList>
    </citation>
    <scope>NUCLEOTIDE SEQUENCE [LARGE SCALE GENOMIC DNA]</scope>
    <source>
        <strain evidence="1 2">DSM 23061</strain>
    </source>
</reference>
<organism evidence="1 2">
    <name type="scientific">Undibacterium parvum</name>
    <dbReference type="NCBI Taxonomy" id="401471"/>
    <lineage>
        <taxon>Bacteria</taxon>
        <taxon>Pseudomonadati</taxon>
        <taxon>Pseudomonadota</taxon>
        <taxon>Betaproteobacteria</taxon>
        <taxon>Burkholderiales</taxon>
        <taxon>Oxalobacteraceae</taxon>
        <taxon>Undibacterium</taxon>
    </lineage>
</organism>
<dbReference type="EMBL" id="CP034464">
    <property type="protein sequence ID" value="AZP13319.1"/>
    <property type="molecule type" value="Genomic_DNA"/>
</dbReference>
<keyword evidence="2" id="KW-1185">Reference proteome</keyword>